<dbReference type="EMBL" id="MF347638">
    <property type="protein sequence ID" value="ASR77858.1"/>
    <property type="molecule type" value="Genomic_DNA"/>
</dbReference>
<keyword evidence="2" id="KW-1185">Reference proteome</keyword>
<gene>
    <name evidence="1" type="ORF">SEA_PEEBS_193</name>
</gene>
<name>A0A222YZZ8_9CAUD</name>
<organism evidence="1 2">
    <name type="scientific">Streptomyces phage Peebs</name>
    <dbReference type="NCBI Taxonomy" id="2023994"/>
    <lineage>
        <taxon>Viruses</taxon>
        <taxon>Duplodnaviria</taxon>
        <taxon>Heunggongvirae</taxon>
        <taxon>Uroviricota</taxon>
        <taxon>Caudoviricetes</taxon>
        <taxon>Stanwilliamsviridae</taxon>
        <taxon>Boydwoodruffvirinae</taxon>
        <taxon>Samistivirus</taxon>
        <taxon>Samistivirus peebs</taxon>
    </lineage>
</organism>
<evidence type="ECO:0000313" key="2">
    <source>
        <dbReference type="Proteomes" id="UP000224072"/>
    </source>
</evidence>
<sequence>MTKSLCESPVSQVSVSPVKIGFTETSEVRMGEEAFRCSSCQYQFPYHSDDCPYNMNNQK</sequence>
<dbReference type="Proteomes" id="UP000224072">
    <property type="component" value="Segment"/>
</dbReference>
<proteinExistence type="predicted"/>
<reference evidence="1 2" key="1">
    <citation type="submission" date="2017-06" db="EMBL/GenBank/DDBJ databases">
        <authorList>
            <person name="Gicewicz E.A."/>
            <person name="Hiryak K.M."/>
            <person name="Horoschock A.N."/>
            <person name="Kneeream E.R."/>
            <person name="Luchetta J."/>
            <person name="Mikolon A.R."/>
            <person name="Smith S.N."/>
            <person name="Svintozelskiy S."/>
            <person name="Yucha M.L."/>
            <person name="Manna D.P."/>
            <person name="Pidcock K.A."/>
            <person name="Laing C.E."/>
            <person name="Aguayo I.A."/>
            <person name="Delwel I.O."/>
            <person name="Garcia C."/>
            <person name="Martinez A."/>
            <person name="Hughes L.E."/>
            <person name="Garlena R.A."/>
            <person name="Russell D.A."/>
            <person name="Pope W.H."/>
            <person name="Jacobs-Sera D."/>
            <person name="Hendrix R.W."/>
            <person name="Hatfull G.F."/>
        </authorList>
    </citation>
    <scope>NUCLEOTIDE SEQUENCE [LARGE SCALE GENOMIC DNA]</scope>
</reference>
<accession>A0A222YZZ8</accession>
<protein>
    <submittedName>
        <fullName evidence="1">Uncharacterized protein</fullName>
    </submittedName>
</protein>
<evidence type="ECO:0000313" key="1">
    <source>
        <dbReference type="EMBL" id="ASR77858.1"/>
    </source>
</evidence>